<dbReference type="GO" id="GO:0004386">
    <property type="term" value="F:helicase activity"/>
    <property type="evidence" value="ECO:0007669"/>
    <property type="project" value="UniProtKB-KW"/>
</dbReference>
<dbReference type="Pfam" id="PF04851">
    <property type="entry name" value="ResIII"/>
    <property type="match status" value="1"/>
</dbReference>
<keyword evidence="4" id="KW-1185">Reference proteome</keyword>
<keyword evidence="3" id="KW-0378">Hydrolase</keyword>
<dbReference type="InterPro" id="IPR027417">
    <property type="entry name" value="P-loop_NTPase"/>
</dbReference>
<comment type="caution">
    <text evidence="3">The sequence shown here is derived from an EMBL/GenBank/DDBJ whole genome shotgun (WGS) entry which is preliminary data.</text>
</comment>
<evidence type="ECO:0000313" key="3">
    <source>
        <dbReference type="EMBL" id="MFD0855051.1"/>
    </source>
</evidence>
<gene>
    <name evidence="3" type="ORF">ACFQ07_22610</name>
</gene>
<keyword evidence="3" id="KW-0547">Nucleotide-binding</keyword>
<dbReference type="InterPro" id="IPR006935">
    <property type="entry name" value="Helicase/UvrB_N"/>
</dbReference>
<evidence type="ECO:0000313" key="4">
    <source>
        <dbReference type="Proteomes" id="UP001597083"/>
    </source>
</evidence>
<dbReference type="SUPFAM" id="SSF52540">
    <property type="entry name" value="P-loop containing nucleoside triphosphate hydrolases"/>
    <property type="match status" value="1"/>
</dbReference>
<proteinExistence type="predicted"/>
<feature type="domain" description="Helicase/UvrB N-terminal" evidence="2">
    <location>
        <begin position="58"/>
        <end position="94"/>
    </location>
</feature>
<dbReference type="EMBL" id="JBHTIR010003340">
    <property type="protein sequence ID" value="MFD0855051.1"/>
    <property type="molecule type" value="Genomic_DNA"/>
</dbReference>
<accession>A0ABW3CKH4</accession>
<feature type="region of interest" description="Disordered" evidence="1">
    <location>
        <begin position="1"/>
        <end position="39"/>
    </location>
</feature>
<dbReference type="Proteomes" id="UP001597083">
    <property type="component" value="Unassembled WGS sequence"/>
</dbReference>
<keyword evidence="3" id="KW-0347">Helicase</keyword>
<reference evidence="4" key="1">
    <citation type="journal article" date="2019" name="Int. J. Syst. Evol. Microbiol.">
        <title>The Global Catalogue of Microorganisms (GCM) 10K type strain sequencing project: providing services to taxonomists for standard genome sequencing and annotation.</title>
        <authorList>
            <consortium name="The Broad Institute Genomics Platform"/>
            <consortium name="The Broad Institute Genome Sequencing Center for Infectious Disease"/>
            <person name="Wu L."/>
            <person name="Ma J."/>
        </authorList>
    </citation>
    <scope>NUCLEOTIDE SEQUENCE [LARGE SCALE GENOMIC DNA]</scope>
    <source>
        <strain evidence="4">JCM 31696</strain>
    </source>
</reference>
<evidence type="ECO:0000256" key="1">
    <source>
        <dbReference type="SAM" id="MobiDB-lite"/>
    </source>
</evidence>
<name>A0ABW3CKH4_9ACTN</name>
<sequence length="96" mass="10250">MSVTERLAARNPPAVGNVAPGRSARPEAHPPPLPLSRRCEPVRQNEAVDLNGAGWPGELRPYQVKALDKLGEVWDGGRARAWVVLPPGTGKTLVGL</sequence>
<protein>
    <submittedName>
        <fullName evidence="3">DEAD/DEAH box helicase family protein</fullName>
    </submittedName>
</protein>
<evidence type="ECO:0000259" key="2">
    <source>
        <dbReference type="Pfam" id="PF04851"/>
    </source>
</evidence>
<organism evidence="3 4">
    <name type="scientific">Actinomadura adrarensis</name>
    <dbReference type="NCBI Taxonomy" id="1819600"/>
    <lineage>
        <taxon>Bacteria</taxon>
        <taxon>Bacillati</taxon>
        <taxon>Actinomycetota</taxon>
        <taxon>Actinomycetes</taxon>
        <taxon>Streptosporangiales</taxon>
        <taxon>Thermomonosporaceae</taxon>
        <taxon>Actinomadura</taxon>
    </lineage>
</organism>
<keyword evidence="3" id="KW-0067">ATP-binding</keyword>
<feature type="non-terminal residue" evidence="3">
    <location>
        <position position="96"/>
    </location>
</feature>